<name>A0AAX6FUH0_IRIPA</name>
<dbReference type="Proteomes" id="UP001140949">
    <property type="component" value="Unassembled WGS sequence"/>
</dbReference>
<organism evidence="1 3">
    <name type="scientific">Iris pallida</name>
    <name type="common">Sweet iris</name>
    <dbReference type="NCBI Taxonomy" id="29817"/>
    <lineage>
        <taxon>Eukaryota</taxon>
        <taxon>Viridiplantae</taxon>
        <taxon>Streptophyta</taxon>
        <taxon>Embryophyta</taxon>
        <taxon>Tracheophyta</taxon>
        <taxon>Spermatophyta</taxon>
        <taxon>Magnoliopsida</taxon>
        <taxon>Liliopsida</taxon>
        <taxon>Asparagales</taxon>
        <taxon>Iridaceae</taxon>
        <taxon>Iridoideae</taxon>
        <taxon>Irideae</taxon>
        <taxon>Iris</taxon>
    </lineage>
</organism>
<evidence type="ECO:0000313" key="3">
    <source>
        <dbReference type="Proteomes" id="UP001140949"/>
    </source>
</evidence>
<protein>
    <submittedName>
        <fullName evidence="1">Uncharacterized protein</fullName>
    </submittedName>
</protein>
<dbReference type="EMBL" id="JANAVB010020000">
    <property type="protein sequence ID" value="KAJ6827618.1"/>
    <property type="molecule type" value="Genomic_DNA"/>
</dbReference>
<comment type="caution">
    <text evidence="1">The sequence shown here is derived from an EMBL/GenBank/DDBJ whole genome shotgun (WGS) entry which is preliminary data.</text>
</comment>
<reference evidence="1" key="2">
    <citation type="submission" date="2023-04" db="EMBL/GenBank/DDBJ databases">
        <authorList>
            <person name="Bruccoleri R.E."/>
            <person name="Oakeley E.J."/>
            <person name="Faust A.-M."/>
            <person name="Dessus-Babus S."/>
            <person name="Altorfer M."/>
            <person name="Burckhardt D."/>
            <person name="Oertli M."/>
            <person name="Naumann U."/>
            <person name="Petersen F."/>
            <person name="Wong J."/>
        </authorList>
    </citation>
    <scope>NUCLEOTIDE SEQUENCE</scope>
    <source>
        <strain evidence="1">GSM-AAB239-AS_SAM_17_03QT</strain>
        <tissue evidence="1">Leaf</tissue>
    </source>
</reference>
<gene>
    <name evidence="2" type="ORF">M6B38_366950</name>
    <name evidence="1" type="ORF">M6B38_400775</name>
</gene>
<proteinExistence type="predicted"/>
<dbReference type="AlphaFoldDB" id="A0AAX6FUH0"/>
<reference evidence="1" key="1">
    <citation type="journal article" date="2023" name="GigaByte">
        <title>Genome assembly of the bearded iris, Iris pallida Lam.</title>
        <authorList>
            <person name="Bruccoleri R.E."/>
            <person name="Oakeley E.J."/>
            <person name="Faust A.M.E."/>
            <person name="Altorfer M."/>
            <person name="Dessus-Babus S."/>
            <person name="Burckhardt D."/>
            <person name="Oertli M."/>
            <person name="Naumann U."/>
            <person name="Petersen F."/>
            <person name="Wong J."/>
        </authorList>
    </citation>
    <scope>NUCLEOTIDE SEQUENCE</scope>
    <source>
        <strain evidence="1">GSM-AAB239-AS_SAM_17_03QT</strain>
    </source>
</reference>
<evidence type="ECO:0000313" key="2">
    <source>
        <dbReference type="EMBL" id="KAJ6827618.1"/>
    </source>
</evidence>
<evidence type="ECO:0000313" key="1">
    <source>
        <dbReference type="EMBL" id="KAJ6819688.1"/>
    </source>
</evidence>
<keyword evidence="3" id="KW-1185">Reference proteome</keyword>
<accession>A0AAX6FUH0</accession>
<dbReference type="EMBL" id="JANAVB010025999">
    <property type="protein sequence ID" value="KAJ6819688.1"/>
    <property type="molecule type" value="Genomic_DNA"/>
</dbReference>
<sequence length="218" mass="25016">MMKFSSLETNTIPTGEINEDFYKTFLRLQQQKLSGEVESDQIYDYYEKHARAIDSFKWKYAASSDSGSSDDEVEKLHIRALEEGQGSNDTMVVEVEPNTNIGSINPNPELIMRDPNFVFGGTSPYTPKFREERQKDWIKLHSSQQGIHHDKRYLSDGLIFNLENVRHKLIGEYISNWTQKDKGWLISSMLTLLRKDLFTMPPATGNVIALLGCETLKC</sequence>